<feature type="transmembrane region" description="Helical" evidence="7">
    <location>
        <begin position="168"/>
        <end position="186"/>
    </location>
</feature>
<evidence type="ECO:0000256" key="1">
    <source>
        <dbReference type="ARBA" id="ARBA00004127"/>
    </source>
</evidence>
<keyword evidence="7" id="KW-0812">Transmembrane</keyword>
<feature type="domain" description="HMA" evidence="8">
    <location>
        <begin position="8"/>
        <end position="74"/>
    </location>
</feature>
<keyword evidence="7" id="KW-1133">Transmembrane helix</keyword>
<comment type="subcellular location">
    <subcellularLocation>
        <location evidence="1">Endomembrane system</location>
        <topology evidence="1">Multi-pass membrane protein</topology>
    </subcellularLocation>
</comment>
<dbReference type="GO" id="GO:0005507">
    <property type="term" value="F:copper ion binding"/>
    <property type="evidence" value="ECO:0007669"/>
    <property type="project" value="InterPro"/>
</dbReference>
<dbReference type="Gene3D" id="3.30.70.100">
    <property type="match status" value="2"/>
</dbReference>
<dbReference type="SUPFAM" id="SSF55008">
    <property type="entry name" value="HMA, heavy metal-associated domain"/>
    <property type="match status" value="2"/>
</dbReference>
<dbReference type="GO" id="GO:0043682">
    <property type="term" value="F:P-type divalent copper transporter activity"/>
    <property type="evidence" value="ECO:0007669"/>
    <property type="project" value="TreeGrafter"/>
</dbReference>
<dbReference type="AlphaFoldDB" id="X0ZSG7"/>
<keyword evidence="3" id="KW-0187">Copper transport</keyword>
<evidence type="ECO:0000256" key="6">
    <source>
        <dbReference type="ARBA" id="ARBA00023008"/>
    </source>
</evidence>
<gene>
    <name evidence="9" type="ORF">S01H4_02089</name>
</gene>
<dbReference type="PROSITE" id="PS50846">
    <property type="entry name" value="HMA_2"/>
    <property type="match status" value="2"/>
</dbReference>
<comment type="caution">
    <text evidence="9">The sequence shown here is derived from an EMBL/GenBank/DDBJ whole genome shotgun (WGS) entry which is preliminary data.</text>
</comment>
<feature type="domain" description="HMA" evidence="8">
    <location>
        <begin position="76"/>
        <end position="142"/>
    </location>
</feature>
<dbReference type="InterPro" id="IPR017969">
    <property type="entry name" value="Heavy-metal-associated_CS"/>
</dbReference>
<accession>X0ZSG7</accession>
<keyword evidence="3" id="KW-0406">Ion transport</keyword>
<dbReference type="PANTHER" id="PTHR43520">
    <property type="entry name" value="ATP7, ISOFORM B"/>
    <property type="match status" value="1"/>
</dbReference>
<sequence>MNNKKNNKKAELKITGMTCATCVRTIEKSVSNLDGVTDIKVNLGNETGTVEYDSTKLRIADIEKAVRDAGYEVVDEKATIKIGGMTCATCVKTIEKALKNLDGIISVNVNLGAEKAYITYNPRIISVTDIKKTIEEAGYQYLGKEGEEIEDLEKIAREKDLKEKTKRFIIGFVIGIPLMILMYLPIKLPSFMPYL</sequence>
<evidence type="ECO:0000313" key="9">
    <source>
        <dbReference type="EMBL" id="GAG72264.1"/>
    </source>
</evidence>
<dbReference type="EMBL" id="BART01000431">
    <property type="protein sequence ID" value="GAG72264.1"/>
    <property type="molecule type" value="Genomic_DNA"/>
</dbReference>
<dbReference type="GO" id="GO:0016020">
    <property type="term" value="C:membrane"/>
    <property type="evidence" value="ECO:0007669"/>
    <property type="project" value="TreeGrafter"/>
</dbReference>
<evidence type="ECO:0000256" key="4">
    <source>
        <dbReference type="ARBA" id="ARBA00022842"/>
    </source>
</evidence>
<evidence type="ECO:0000259" key="8">
    <source>
        <dbReference type="PROSITE" id="PS50846"/>
    </source>
</evidence>
<dbReference type="CDD" id="cd00371">
    <property type="entry name" value="HMA"/>
    <property type="match status" value="2"/>
</dbReference>
<dbReference type="FunFam" id="3.30.70.100:FF:000005">
    <property type="entry name" value="Copper-exporting P-type ATPase A"/>
    <property type="match status" value="2"/>
</dbReference>
<evidence type="ECO:0000256" key="7">
    <source>
        <dbReference type="SAM" id="Phobius"/>
    </source>
</evidence>
<evidence type="ECO:0000256" key="3">
    <source>
        <dbReference type="ARBA" id="ARBA00022796"/>
    </source>
</evidence>
<keyword evidence="3" id="KW-0813">Transport</keyword>
<reference evidence="9" key="1">
    <citation type="journal article" date="2014" name="Front. Microbiol.">
        <title>High frequency of phylogenetically diverse reductive dehalogenase-homologous genes in deep subseafloor sedimentary metagenomes.</title>
        <authorList>
            <person name="Kawai M."/>
            <person name="Futagami T."/>
            <person name="Toyoda A."/>
            <person name="Takaki Y."/>
            <person name="Nishi S."/>
            <person name="Hori S."/>
            <person name="Arai W."/>
            <person name="Tsubouchi T."/>
            <person name="Morono Y."/>
            <person name="Uchiyama I."/>
            <person name="Ito T."/>
            <person name="Fujiyama A."/>
            <person name="Inagaki F."/>
            <person name="Takami H."/>
        </authorList>
    </citation>
    <scope>NUCLEOTIDE SEQUENCE</scope>
    <source>
        <strain evidence="9">Expedition CK06-06</strain>
    </source>
</reference>
<keyword evidence="2" id="KW-0479">Metal-binding</keyword>
<dbReference type="GO" id="GO:0055070">
    <property type="term" value="P:copper ion homeostasis"/>
    <property type="evidence" value="ECO:0007669"/>
    <property type="project" value="TreeGrafter"/>
</dbReference>
<dbReference type="PANTHER" id="PTHR43520:SF8">
    <property type="entry name" value="P-TYPE CU(+) TRANSPORTER"/>
    <property type="match status" value="1"/>
</dbReference>
<dbReference type="PROSITE" id="PS01047">
    <property type="entry name" value="HMA_1"/>
    <property type="match status" value="2"/>
</dbReference>
<dbReference type="InterPro" id="IPR006121">
    <property type="entry name" value="HMA_dom"/>
</dbReference>
<dbReference type="InterPro" id="IPR001802">
    <property type="entry name" value="MerP/CopZ"/>
</dbReference>
<feature type="non-terminal residue" evidence="9">
    <location>
        <position position="195"/>
    </location>
</feature>
<dbReference type="NCBIfam" id="TIGR00003">
    <property type="entry name" value="copper ion binding protein"/>
    <property type="match status" value="2"/>
</dbReference>
<keyword evidence="7" id="KW-0472">Membrane</keyword>
<organism evidence="9">
    <name type="scientific">marine sediment metagenome</name>
    <dbReference type="NCBI Taxonomy" id="412755"/>
    <lineage>
        <taxon>unclassified sequences</taxon>
        <taxon>metagenomes</taxon>
        <taxon>ecological metagenomes</taxon>
    </lineage>
</organism>
<dbReference type="Pfam" id="PF00403">
    <property type="entry name" value="HMA"/>
    <property type="match status" value="2"/>
</dbReference>
<evidence type="ECO:0000256" key="2">
    <source>
        <dbReference type="ARBA" id="ARBA00022723"/>
    </source>
</evidence>
<protein>
    <recommendedName>
        <fullName evidence="8">HMA domain-containing protein</fullName>
    </recommendedName>
</protein>
<keyword evidence="6" id="KW-0186">Copper</keyword>
<name>X0ZSG7_9ZZZZ</name>
<evidence type="ECO:0000256" key="5">
    <source>
        <dbReference type="ARBA" id="ARBA00022967"/>
    </source>
</evidence>
<dbReference type="InterPro" id="IPR036163">
    <property type="entry name" value="HMA_dom_sf"/>
</dbReference>
<keyword evidence="4" id="KW-0460">Magnesium</keyword>
<dbReference type="PRINTS" id="PR00946">
    <property type="entry name" value="HGSCAVENGER"/>
</dbReference>
<dbReference type="InterPro" id="IPR006122">
    <property type="entry name" value="HMA_Cu_ion-bd"/>
</dbReference>
<keyword evidence="5" id="KW-1278">Translocase</keyword>
<proteinExistence type="predicted"/>